<keyword evidence="1" id="KW-0479">Metal-binding</keyword>
<evidence type="ECO:0000259" key="5">
    <source>
        <dbReference type="Pfam" id="PF01258"/>
    </source>
</evidence>
<evidence type="ECO:0000256" key="4">
    <source>
        <dbReference type="PROSITE-ProRule" id="PRU00510"/>
    </source>
</evidence>
<keyword evidence="8" id="KW-1185">Reference proteome</keyword>
<evidence type="ECO:0000259" key="6">
    <source>
        <dbReference type="Pfam" id="PF21157"/>
    </source>
</evidence>
<comment type="caution">
    <text evidence="7">The sequence shown here is derived from an EMBL/GenBank/DDBJ whole genome shotgun (WGS) entry which is preliminary data.</text>
</comment>
<proteinExistence type="predicted"/>
<dbReference type="Gene3D" id="1.20.120.910">
    <property type="entry name" value="DksA, coiled-coil domain"/>
    <property type="match status" value="1"/>
</dbReference>
<accession>A0AA41YIV4</accession>
<dbReference type="PROSITE" id="PS01102">
    <property type="entry name" value="ZF_DKSA_1"/>
    <property type="match status" value="1"/>
</dbReference>
<dbReference type="RefSeq" id="WP_264712553.1">
    <property type="nucleotide sequence ID" value="NZ_JAPDNT010000002.1"/>
</dbReference>
<dbReference type="InterPro" id="IPR000962">
    <property type="entry name" value="Znf_DskA_TraR"/>
</dbReference>
<sequence>MTEPVPAGYRPTENEPYMNPRQIAYFRQKLLDMRADLVREIERIDALVSDEGIREPDIGDQASAEFDRELNLLNRERTRQIVARVDRALNRIADDVYGYCEETGEPIGLKRLEAEPTAALSVEAQERQERARR</sequence>
<protein>
    <submittedName>
        <fullName evidence="7">TraR/DksA family transcriptional regulator</fullName>
    </submittedName>
</protein>
<dbReference type="PANTHER" id="PTHR33823">
    <property type="entry name" value="RNA POLYMERASE-BINDING TRANSCRIPTION FACTOR DKSA-RELATED"/>
    <property type="match status" value="1"/>
</dbReference>
<dbReference type="InterPro" id="IPR037187">
    <property type="entry name" value="DnaK_N"/>
</dbReference>
<dbReference type="AlphaFoldDB" id="A0AA41YIV4"/>
<organism evidence="7 8">
    <name type="scientific">Limobrevibacterium gyesilva</name>
    <dbReference type="NCBI Taxonomy" id="2991712"/>
    <lineage>
        <taxon>Bacteria</taxon>
        <taxon>Pseudomonadati</taxon>
        <taxon>Pseudomonadota</taxon>
        <taxon>Alphaproteobacteria</taxon>
        <taxon>Acetobacterales</taxon>
        <taxon>Acetobacteraceae</taxon>
        <taxon>Limobrevibacterium</taxon>
    </lineage>
</organism>
<dbReference type="PROSITE" id="PS51128">
    <property type="entry name" value="ZF_DKSA_2"/>
    <property type="match status" value="1"/>
</dbReference>
<dbReference type="EMBL" id="JAPDNT010000002">
    <property type="protein sequence ID" value="MCW3473934.1"/>
    <property type="molecule type" value="Genomic_DNA"/>
</dbReference>
<evidence type="ECO:0000313" key="8">
    <source>
        <dbReference type="Proteomes" id="UP001165679"/>
    </source>
</evidence>
<dbReference type="Pfam" id="PF21157">
    <property type="entry name" value="DksA_N"/>
    <property type="match status" value="1"/>
</dbReference>
<name>A0AA41YIV4_9PROT</name>
<dbReference type="SUPFAM" id="SSF57716">
    <property type="entry name" value="Glucocorticoid receptor-like (DNA-binding domain)"/>
    <property type="match status" value="1"/>
</dbReference>
<keyword evidence="2" id="KW-0863">Zinc-finger</keyword>
<dbReference type="InterPro" id="IPR048489">
    <property type="entry name" value="DksA_N"/>
</dbReference>
<dbReference type="PANTHER" id="PTHR33823:SF2">
    <property type="entry name" value="RNA POLYMERASE-BINDING TRANSCRIPTION FACTOR DKSA"/>
    <property type="match status" value="1"/>
</dbReference>
<feature type="domain" description="DnaK suppressor protein DksA N-terminal" evidence="6">
    <location>
        <begin position="22"/>
        <end position="92"/>
    </location>
</feature>
<evidence type="ECO:0000313" key="7">
    <source>
        <dbReference type="EMBL" id="MCW3473934.1"/>
    </source>
</evidence>
<dbReference type="GO" id="GO:0008270">
    <property type="term" value="F:zinc ion binding"/>
    <property type="evidence" value="ECO:0007669"/>
    <property type="project" value="UniProtKB-KW"/>
</dbReference>
<evidence type="ECO:0000256" key="1">
    <source>
        <dbReference type="ARBA" id="ARBA00022723"/>
    </source>
</evidence>
<dbReference type="SUPFAM" id="SSF109635">
    <property type="entry name" value="DnaK suppressor protein DksA, alpha-hairpin domain"/>
    <property type="match status" value="1"/>
</dbReference>
<feature type="zinc finger region" description="dksA C4-type" evidence="4">
    <location>
        <begin position="100"/>
        <end position="124"/>
    </location>
</feature>
<dbReference type="Pfam" id="PF01258">
    <property type="entry name" value="zf-dskA_traR"/>
    <property type="match status" value="1"/>
</dbReference>
<dbReference type="Proteomes" id="UP001165679">
    <property type="component" value="Unassembled WGS sequence"/>
</dbReference>
<evidence type="ECO:0000256" key="2">
    <source>
        <dbReference type="ARBA" id="ARBA00022771"/>
    </source>
</evidence>
<gene>
    <name evidence="7" type="ORF">OL599_05025</name>
</gene>
<dbReference type="InterPro" id="IPR020458">
    <property type="entry name" value="Znf_DskA_TraR_CS"/>
</dbReference>
<reference evidence="7" key="1">
    <citation type="submission" date="2022-09" db="EMBL/GenBank/DDBJ databases">
        <title>Rhodovastum sp. nov. RN2-1 isolated from soil in Seongnam, South Korea.</title>
        <authorList>
            <person name="Le N.T."/>
        </authorList>
    </citation>
    <scope>NUCLEOTIDE SEQUENCE</scope>
    <source>
        <strain evidence="7">RN2-1</strain>
    </source>
</reference>
<evidence type="ECO:0000256" key="3">
    <source>
        <dbReference type="ARBA" id="ARBA00022833"/>
    </source>
</evidence>
<reference evidence="7" key="2">
    <citation type="submission" date="2022-10" db="EMBL/GenBank/DDBJ databases">
        <authorList>
            <person name="Trinh H.N."/>
        </authorList>
    </citation>
    <scope>NUCLEOTIDE SEQUENCE</scope>
    <source>
        <strain evidence="7">RN2-1</strain>
    </source>
</reference>
<feature type="domain" description="Zinc finger DksA/TraR C4-type" evidence="5">
    <location>
        <begin position="97"/>
        <end position="130"/>
    </location>
</feature>
<keyword evidence="3" id="KW-0862">Zinc</keyword>